<dbReference type="InterPro" id="IPR001584">
    <property type="entry name" value="Integrase_cat-core"/>
</dbReference>
<dbReference type="CDD" id="cd09279">
    <property type="entry name" value="RNase_HI_like"/>
    <property type="match status" value="1"/>
</dbReference>
<dbReference type="GO" id="GO:0004523">
    <property type="term" value="F:RNA-DNA hybrid ribonuclease activity"/>
    <property type="evidence" value="ECO:0007669"/>
    <property type="project" value="InterPro"/>
</dbReference>
<reference evidence="3" key="2">
    <citation type="journal article" date="2024" name="Plant">
        <title>Genomic evolution and insights into agronomic trait innovations of Sesamum species.</title>
        <authorList>
            <person name="Miao H."/>
            <person name="Wang L."/>
            <person name="Qu L."/>
            <person name="Liu H."/>
            <person name="Sun Y."/>
            <person name="Le M."/>
            <person name="Wang Q."/>
            <person name="Wei S."/>
            <person name="Zheng Y."/>
            <person name="Lin W."/>
            <person name="Duan Y."/>
            <person name="Cao H."/>
            <person name="Xiong S."/>
            <person name="Wang X."/>
            <person name="Wei L."/>
            <person name="Li C."/>
            <person name="Ma Q."/>
            <person name="Ju M."/>
            <person name="Zhao R."/>
            <person name="Li G."/>
            <person name="Mu C."/>
            <person name="Tian Q."/>
            <person name="Mei H."/>
            <person name="Zhang T."/>
            <person name="Gao T."/>
            <person name="Zhang H."/>
        </authorList>
    </citation>
    <scope>NUCLEOTIDE SEQUENCE</scope>
    <source>
        <strain evidence="3">G02</strain>
    </source>
</reference>
<protein>
    <submittedName>
        <fullName evidence="3">Uncharacterized protein</fullName>
    </submittedName>
</protein>
<dbReference type="GO" id="GO:0015074">
    <property type="term" value="P:DNA integration"/>
    <property type="evidence" value="ECO:0007669"/>
    <property type="project" value="InterPro"/>
</dbReference>
<dbReference type="FunFam" id="3.30.420.10:FF:000032">
    <property type="entry name" value="Retrovirus-related Pol polyprotein from transposon 297-like Protein"/>
    <property type="match status" value="1"/>
</dbReference>
<dbReference type="PROSITE" id="PS50994">
    <property type="entry name" value="INTEGRASE"/>
    <property type="match status" value="1"/>
</dbReference>
<reference evidence="3" key="1">
    <citation type="submission" date="2020-06" db="EMBL/GenBank/DDBJ databases">
        <authorList>
            <person name="Li T."/>
            <person name="Hu X."/>
            <person name="Zhang T."/>
            <person name="Song X."/>
            <person name="Zhang H."/>
            <person name="Dai N."/>
            <person name="Sheng W."/>
            <person name="Hou X."/>
            <person name="Wei L."/>
        </authorList>
    </citation>
    <scope>NUCLEOTIDE SEQUENCE</scope>
    <source>
        <strain evidence="3">G02</strain>
        <tissue evidence="3">Leaf</tissue>
    </source>
</reference>
<dbReference type="PANTHER" id="PTHR48475:SF2">
    <property type="entry name" value="RIBONUCLEASE H"/>
    <property type="match status" value="1"/>
</dbReference>
<dbReference type="PROSITE" id="PS50879">
    <property type="entry name" value="RNASE_H_1"/>
    <property type="match status" value="1"/>
</dbReference>
<dbReference type="PANTHER" id="PTHR48475">
    <property type="entry name" value="RIBONUCLEASE H"/>
    <property type="match status" value="1"/>
</dbReference>
<dbReference type="GO" id="GO:0003676">
    <property type="term" value="F:nucleic acid binding"/>
    <property type="evidence" value="ECO:0007669"/>
    <property type="project" value="InterPro"/>
</dbReference>
<dbReference type="Pfam" id="PF13456">
    <property type="entry name" value="RVT_3"/>
    <property type="match status" value="1"/>
</dbReference>
<dbReference type="EMBL" id="JACGWJ010000020">
    <property type="protein sequence ID" value="KAL0341380.1"/>
    <property type="molecule type" value="Genomic_DNA"/>
</dbReference>
<dbReference type="AlphaFoldDB" id="A0AAW2NEP3"/>
<proteinExistence type="predicted"/>
<dbReference type="SUPFAM" id="SSF53098">
    <property type="entry name" value="Ribonuclease H-like"/>
    <property type="match status" value="2"/>
</dbReference>
<gene>
    <name evidence="3" type="ORF">Sradi_4654800</name>
</gene>
<feature type="domain" description="RNase H type-1" evidence="1">
    <location>
        <begin position="41"/>
        <end position="170"/>
    </location>
</feature>
<accession>A0AAW2NEP3</accession>
<dbReference type="Gene3D" id="1.10.340.70">
    <property type="match status" value="1"/>
</dbReference>
<dbReference type="InterPro" id="IPR036397">
    <property type="entry name" value="RNaseH_sf"/>
</dbReference>
<evidence type="ECO:0000259" key="1">
    <source>
        <dbReference type="PROSITE" id="PS50879"/>
    </source>
</evidence>
<dbReference type="InterPro" id="IPR012337">
    <property type="entry name" value="RNaseH-like_sf"/>
</dbReference>
<name>A0AAW2NEP3_SESRA</name>
<evidence type="ECO:0000313" key="3">
    <source>
        <dbReference type="EMBL" id="KAL0341380.1"/>
    </source>
</evidence>
<feature type="domain" description="Integrase catalytic" evidence="2">
    <location>
        <begin position="327"/>
        <end position="486"/>
    </location>
</feature>
<comment type="caution">
    <text evidence="3">The sequence shown here is derived from an EMBL/GenBank/DDBJ whole genome shotgun (WGS) entry which is preliminary data.</text>
</comment>
<dbReference type="InterPro" id="IPR002156">
    <property type="entry name" value="RNaseH_domain"/>
</dbReference>
<organism evidence="3">
    <name type="scientific">Sesamum radiatum</name>
    <name type="common">Black benniseed</name>
    <dbReference type="NCBI Taxonomy" id="300843"/>
    <lineage>
        <taxon>Eukaryota</taxon>
        <taxon>Viridiplantae</taxon>
        <taxon>Streptophyta</taxon>
        <taxon>Embryophyta</taxon>
        <taxon>Tracheophyta</taxon>
        <taxon>Spermatophyta</taxon>
        <taxon>Magnoliopsida</taxon>
        <taxon>eudicotyledons</taxon>
        <taxon>Gunneridae</taxon>
        <taxon>Pentapetalae</taxon>
        <taxon>asterids</taxon>
        <taxon>lamiids</taxon>
        <taxon>Lamiales</taxon>
        <taxon>Pedaliaceae</taxon>
        <taxon>Sesamum</taxon>
    </lineage>
</organism>
<sequence>MVKWAVELSEYGIEYHPRPAIKAQALVDFVVEMTAEEGEHKQQWWKLFVDGSSTLQGSGAGVILETPQGDKIQYTLRFSFDASNNEAEYEALLAGGRLAQAAGAKYLRAYSDSQLVVNQVNGDYEAKGEKMIQYLNLIRTLCQKFENFELQRVPQSNNEEADQLAKLASSLTTVQNRKITLLTQDRSGIEDPANEILVNTSKPYWKDTIEAYLTTGSLPADRKEARIIRTRVTRFTMIRGELYKRGFSQPYLKCLDPEKAEYVLKEIHEGSCGNHSGGRSLAGKILRQGYFWPFVQNDAMDMVRCCRKYQEHANITHTPAALMQPIPNPCPFDQWGMDLVGKLPRATGQREYLIVAVDYFSKWVEAEPLSRISEKEIIKFVWKNIICRFGIPRAFITDNGTQFQGKEFKRWCLELKIKQYFTSVGTPQSNGQTEVTNRTIVQHLKTCLDQAKGNWVDELPGVLWAYRTTPRRSTGESPFNLVYGMEAIIPAEIGEETLRIQQYEPEINDIGRRVNLDLLGEVKDTTSVRIEAYKRHMAKAYNARVRPKNFQIGDLVWRRSDVQGNIGKLDTKWEGLYRVIEAIGNATYKLEKPDGKEIPRTWNASNLKKFYA</sequence>
<evidence type="ECO:0000259" key="2">
    <source>
        <dbReference type="PROSITE" id="PS50994"/>
    </source>
</evidence>
<dbReference type="Gene3D" id="3.30.420.10">
    <property type="entry name" value="Ribonuclease H-like superfamily/Ribonuclease H"/>
    <property type="match status" value="2"/>
</dbReference>
<dbReference type="Pfam" id="PF00665">
    <property type="entry name" value="rve"/>
    <property type="match status" value="1"/>
</dbReference>